<evidence type="ECO:0000313" key="2">
    <source>
        <dbReference type="EMBL" id="RLP75748.1"/>
    </source>
</evidence>
<dbReference type="AlphaFoldDB" id="A0A3L7A787"/>
<evidence type="ECO:0000256" key="1">
    <source>
        <dbReference type="SAM" id="SignalP"/>
    </source>
</evidence>
<feature type="signal peptide" evidence="1">
    <location>
        <begin position="1"/>
        <end position="28"/>
    </location>
</feature>
<dbReference type="Proteomes" id="UP000272503">
    <property type="component" value="Unassembled WGS sequence"/>
</dbReference>
<organism evidence="2 3">
    <name type="scientific">Mycetocola tolaasinivorans</name>
    <dbReference type="NCBI Taxonomy" id="76635"/>
    <lineage>
        <taxon>Bacteria</taxon>
        <taxon>Bacillati</taxon>
        <taxon>Actinomycetota</taxon>
        <taxon>Actinomycetes</taxon>
        <taxon>Micrococcales</taxon>
        <taxon>Microbacteriaceae</taxon>
        <taxon>Mycetocola</taxon>
    </lineage>
</organism>
<keyword evidence="1" id="KW-0732">Signal</keyword>
<comment type="caution">
    <text evidence="2">The sequence shown here is derived from an EMBL/GenBank/DDBJ whole genome shotgun (WGS) entry which is preliminary data.</text>
</comment>
<name>A0A3L7A787_9MICO</name>
<evidence type="ECO:0008006" key="4">
    <source>
        <dbReference type="Google" id="ProtNLM"/>
    </source>
</evidence>
<dbReference type="OrthoDB" id="3230981at2"/>
<dbReference type="RefSeq" id="WP_121648723.1">
    <property type="nucleotide sequence ID" value="NZ_RCUX01000006.1"/>
</dbReference>
<accession>A0A3L7A787</accession>
<evidence type="ECO:0000313" key="3">
    <source>
        <dbReference type="Proteomes" id="UP000272503"/>
    </source>
</evidence>
<keyword evidence="3" id="KW-1185">Reference proteome</keyword>
<gene>
    <name evidence="2" type="ORF">D9V32_09835</name>
</gene>
<reference evidence="2 3" key="1">
    <citation type="submission" date="2018-10" db="EMBL/GenBank/DDBJ databases">
        <authorList>
            <person name="Li J."/>
        </authorList>
    </citation>
    <scope>NUCLEOTIDE SEQUENCE [LARGE SCALE GENOMIC DNA]</scope>
    <source>
        <strain evidence="2 3">IF 016277</strain>
    </source>
</reference>
<dbReference type="EMBL" id="RCUX01000006">
    <property type="protein sequence ID" value="RLP75748.1"/>
    <property type="molecule type" value="Genomic_DNA"/>
</dbReference>
<proteinExistence type="predicted"/>
<feature type="chain" id="PRO_5018212300" description="Lipoprotein" evidence="1">
    <location>
        <begin position="29"/>
        <end position="206"/>
    </location>
</feature>
<sequence>MLNKRTTRPVLTIMLTLAALGLPACSTATPSPLPSIDRTEGRPAEADIPEFTGSWAEDFREQYRLTTTDKARAMLSDGVVTAAEYAEVRESLLRCAAERGVTIEAIRIDGSREFSFETITSDEANDVMNRCEDESGDSTVGTLWYWMQRNPAQLDEDELVLSCLHRIGVVDQGVTIDQYRAGRQDPARPLPSKREMACIRDPNGTK</sequence>
<protein>
    <recommendedName>
        <fullName evidence="4">Lipoprotein</fullName>
    </recommendedName>
</protein>